<reference evidence="2 3" key="1">
    <citation type="journal article" date="2020" name="FEMS Microbiol. Ecol.">
        <title>Temporal dynamics of bacterial communities during seed development and maturation.</title>
        <authorList>
            <person name="Chesneau G."/>
            <person name="Torres-Cortes G."/>
            <person name="Briand M."/>
            <person name="Darrasse A."/>
            <person name="Preveaux A."/>
            <person name="Marais C."/>
            <person name="Jacques M.A."/>
            <person name="Shade A."/>
            <person name="Barret M."/>
        </authorList>
    </citation>
    <scope>NUCLEOTIDE SEQUENCE [LARGE SCALE GENOMIC DNA]</scope>
    <source>
        <strain evidence="2 3">CFBP13723</strain>
    </source>
</reference>
<protein>
    <submittedName>
        <fullName evidence="2">Isocitrate lyase/phosphoenolpyruvate mutase family protein</fullName>
    </submittedName>
</protein>
<name>A0ABR9A5E1_9PSED</name>
<sequence length="269" mass="28481">MIILGSAKTFHSLHHQSTVLRLPNAWDAGSARLFESLGATAIATTSAGVAWAQGYADGRLFPIESAVSVAASIARLIKVPLSVDLENGYSDDPLAVAEHVKRVLDVGAVGINIEDGTDAPELLARKIEAIKSMAARDGLDVFVNARTDVYLAGLVADEMRVEETLKRGRLYQQAGADGLFVAALVDIEQIKTVVAGVGLPINLLARQGLPDAEALAQLGVRRLSAGSSIAQTLWGQAEQLARGFLQDGRSEAVIETSLAYPQIQALFGR</sequence>
<evidence type="ECO:0000313" key="2">
    <source>
        <dbReference type="EMBL" id="MBD8121282.1"/>
    </source>
</evidence>
<dbReference type="InterPro" id="IPR039556">
    <property type="entry name" value="ICL/PEPM"/>
</dbReference>
<evidence type="ECO:0000313" key="3">
    <source>
        <dbReference type="Proteomes" id="UP000625247"/>
    </source>
</evidence>
<keyword evidence="3" id="KW-1185">Reference proteome</keyword>
<organism evidence="2 3">
    <name type="scientific">Pseudomonas lutea</name>
    <dbReference type="NCBI Taxonomy" id="243924"/>
    <lineage>
        <taxon>Bacteria</taxon>
        <taxon>Pseudomonadati</taxon>
        <taxon>Pseudomonadota</taxon>
        <taxon>Gammaproteobacteria</taxon>
        <taxon>Pseudomonadales</taxon>
        <taxon>Pseudomonadaceae</taxon>
        <taxon>Pseudomonas</taxon>
    </lineage>
</organism>
<dbReference type="EMBL" id="JACYNP010000003">
    <property type="protein sequence ID" value="MBD8121282.1"/>
    <property type="molecule type" value="Genomic_DNA"/>
</dbReference>
<dbReference type="Proteomes" id="UP000625247">
    <property type="component" value="Unassembled WGS sequence"/>
</dbReference>
<dbReference type="Gene3D" id="3.20.20.60">
    <property type="entry name" value="Phosphoenolpyruvate-binding domains"/>
    <property type="match status" value="1"/>
</dbReference>
<comment type="caution">
    <text evidence="2">The sequence shown here is derived from an EMBL/GenBank/DDBJ whole genome shotgun (WGS) entry which is preliminary data.</text>
</comment>
<dbReference type="PANTHER" id="PTHR42905:SF16">
    <property type="entry name" value="CARBOXYPHOSPHONOENOLPYRUVATE PHOSPHONOMUTASE-LIKE PROTEIN (AFU_ORTHOLOGUE AFUA_5G07230)"/>
    <property type="match status" value="1"/>
</dbReference>
<dbReference type="PANTHER" id="PTHR42905">
    <property type="entry name" value="PHOSPHOENOLPYRUVATE CARBOXYLASE"/>
    <property type="match status" value="1"/>
</dbReference>
<dbReference type="Pfam" id="PF13714">
    <property type="entry name" value="PEP_mutase"/>
    <property type="match status" value="1"/>
</dbReference>
<dbReference type="CDD" id="cd00377">
    <property type="entry name" value="ICL_PEPM"/>
    <property type="match status" value="1"/>
</dbReference>
<dbReference type="RefSeq" id="WP_191944015.1">
    <property type="nucleotide sequence ID" value="NZ_JACYNP010000003.1"/>
</dbReference>
<evidence type="ECO:0000256" key="1">
    <source>
        <dbReference type="ARBA" id="ARBA00022723"/>
    </source>
</evidence>
<gene>
    <name evidence="2" type="ORF">IFT62_08665</name>
</gene>
<keyword evidence="2" id="KW-0456">Lyase</keyword>
<proteinExistence type="predicted"/>
<keyword evidence="1" id="KW-0479">Metal-binding</keyword>
<dbReference type="InterPro" id="IPR040442">
    <property type="entry name" value="Pyrv_kinase-like_dom_sf"/>
</dbReference>
<accession>A0ABR9A5E1</accession>
<dbReference type="SUPFAM" id="SSF51621">
    <property type="entry name" value="Phosphoenolpyruvate/pyruvate domain"/>
    <property type="match status" value="1"/>
</dbReference>
<dbReference type="InterPro" id="IPR015813">
    <property type="entry name" value="Pyrv/PenolPyrv_kinase-like_dom"/>
</dbReference>
<dbReference type="GO" id="GO:0016829">
    <property type="term" value="F:lyase activity"/>
    <property type="evidence" value="ECO:0007669"/>
    <property type="project" value="UniProtKB-KW"/>
</dbReference>